<feature type="coiled-coil region" evidence="1">
    <location>
        <begin position="84"/>
        <end position="111"/>
    </location>
</feature>
<dbReference type="STRING" id="338963.Pcar_1582"/>
<protein>
    <recommendedName>
        <fullName evidence="4">DUF5320 domain-containing protein</fullName>
    </recommendedName>
</protein>
<dbReference type="KEGG" id="pca:Pcar_1582"/>
<reference evidence="3" key="1">
    <citation type="submission" date="2005-10" db="EMBL/GenBank/DDBJ databases">
        <title>Complete sequence of Pelobacter carbinolicus DSM 2380.</title>
        <authorList>
            <person name="Copeland A."/>
            <person name="Lucas S."/>
            <person name="Lapidus A."/>
            <person name="Barry K."/>
            <person name="Detter J.C."/>
            <person name="Glavina T."/>
            <person name="Hammon N."/>
            <person name="Israni S."/>
            <person name="Pitluck S."/>
            <person name="Chertkov O."/>
            <person name="Schmutz J."/>
            <person name="Larimer F."/>
            <person name="Land M."/>
            <person name="Kyrpides N."/>
            <person name="Ivanova N."/>
            <person name="Richardson P."/>
        </authorList>
    </citation>
    <scope>NUCLEOTIDE SEQUENCE [LARGE SCALE GENOMIC DNA]</scope>
    <source>
        <strain evidence="3">DSM 2380 / NBRC 103641 / GraBd1</strain>
    </source>
</reference>
<evidence type="ECO:0008006" key="4">
    <source>
        <dbReference type="Google" id="ProtNLM"/>
    </source>
</evidence>
<accession>Q3A481</accession>
<dbReference type="InterPro" id="IPR035205">
    <property type="entry name" value="DUF5320"/>
</dbReference>
<evidence type="ECO:0000313" key="3">
    <source>
        <dbReference type="Proteomes" id="UP000002534"/>
    </source>
</evidence>
<dbReference type="Pfam" id="PF17253">
    <property type="entry name" value="DUF5320"/>
    <property type="match status" value="1"/>
</dbReference>
<dbReference type="EMBL" id="CP000142">
    <property type="protein sequence ID" value="ABA88826.1"/>
    <property type="molecule type" value="Genomic_DNA"/>
</dbReference>
<dbReference type="eggNOG" id="ENOG5032Y53">
    <property type="taxonomic scope" value="Bacteria"/>
</dbReference>
<keyword evidence="3" id="KW-1185">Reference proteome</keyword>
<evidence type="ECO:0000313" key="2">
    <source>
        <dbReference type="EMBL" id="ABA88826.1"/>
    </source>
</evidence>
<dbReference type="HOGENOM" id="CLU_136587_0_0_7"/>
<name>Q3A481_SYNC1</name>
<dbReference type="AlphaFoldDB" id="Q3A481"/>
<gene>
    <name evidence="2" type="ordered locus">Pcar_1582</name>
</gene>
<proteinExistence type="predicted"/>
<reference evidence="2 3" key="2">
    <citation type="journal article" date="2012" name="BMC Genomics">
        <title>The genome of Pelobacter carbinolicus reveals surprising metabolic capabilities and physiological features.</title>
        <authorList>
            <person name="Aklujkar M."/>
            <person name="Haveman S.A."/>
            <person name="Didonato R.Jr."/>
            <person name="Chertkov O."/>
            <person name="Han C.S."/>
            <person name="Land M.L."/>
            <person name="Brown P."/>
            <person name="Lovley D.R."/>
        </authorList>
    </citation>
    <scope>NUCLEOTIDE SEQUENCE [LARGE SCALE GENOMIC DNA]</scope>
    <source>
        <strain evidence="3">DSM 2380 / NBRC 103641 / GraBd1</strain>
    </source>
</reference>
<sequence>MPRGDGTGPRGMGARTGRAAGFCAGFEMPGYANPVQGWGYGMSCGRGRGWRNMFHATGLPGRARFAGYGVPYGPTDQPDQDMQKQLLKRQAEDLQAELALIKKRLAEVEKETVAE</sequence>
<dbReference type="OrthoDB" id="5526436at2"/>
<keyword evidence="1" id="KW-0175">Coiled coil</keyword>
<dbReference type="Proteomes" id="UP000002534">
    <property type="component" value="Chromosome"/>
</dbReference>
<organism evidence="2 3">
    <name type="scientific">Syntrophotalea carbinolica (strain DSM 2380 / NBRC 103641 / GraBd1)</name>
    <name type="common">Pelobacter carbinolicus</name>
    <dbReference type="NCBI Taxonomy" id="338963"/>
    <lineage>
        <taxon>Bacteria</taxon>
        <taxon>Pseudomonadati</taxon>
        <taxon>Thermodesulfobacteriota</taxon>
        <taxon>Desulfuromonadia</taxon>
        <taxon>Desulfuromonadales</taxon>
        <taxon>Syntrophotaleaceae</taxon>
        <taxon>Syntrophotalea</taxon>
    </lineage>
</organism>
<evidence type="ECO:0000256" key="1">
    <source>
        <dbReference type="SAM" id="Coils"/>
    </source>
</evidence>